<proteinExistence type="predicted"/>
<dbReference type="PROSITE" id="PS51318">
    <property type="entry name" value="TAT"/>
    <property type="match status" value="1"/>
</dbReference>
<evidence type="ECO:0000313" key="1">
    <source>
        <dbReference type="EMBL" id="MCM5681731.1"/>
    </source>
</evidence>
<organism evidence="1 2">
    <name type="scientific">Caldimonas mangrovi</name>
    <dbReference type="NCBI Taxonomy" id="2944811"/>
    <lineage>
        <taxon>Bacteria</taxon>
        <taxon>Pseudomonadati</taxon>
        <taxon>Pseudomonadota</taxon>
        <taxon>Betaproteobacteria</taxon>
        <taxon>Burkholderiales</taxon>
        <taxon>Sphaerotilaceae</taxon>
        <taxon>Caldimonas</taxon>
    </lineage>
</organism>
<sequence>MSKSLPPHAEAQLTMKRRQWLKFSGSTLASALGATSLSSLMLTPSAAQTADYRALVCVFLYGGNDGLNTVTPTDNTRYNEYAAVRAHLALPQSSLVRLTGTDYGLHPSLSALGTAWADGALAPVFNVGPLYQPLTKAEYRAASNASQLIPDSLFSHSDQQVLWETASTDAHTRTGWGGRAAAVLGTANPVISVGGNGRFGLSELQGPLVLPAPGATFGIEGHQNLSWAPIAARKAALDALYADSHQNKLLDAYAKQQRDAFATSDRLGALVKTQPGDANAVSAITQAFAPLIVDGKVTTGIGQQLYQVAKLIHGNATVQGNRQIFFSQLGGFDTHGNQVASNVLQGQHASLLKMLGDAMACFHNAMKAIGMAQQVTLFTQSDFGRTFKPNNSSGTDHAWGNHHLVLGGAVKGRTTYGSYPTLALGGPDDVGVQSWELHGRWIPKVSVDQYAATLLKWFGASDGQLDAVLPHLSNFGSQRVLGFL</sequence>
<dbReference type="InterPro" id="IPR010869">
    <property type="entry name" value="DUF1501"/>
</dbReference>
<dbReference type="PANTHER" id="PTHR43737:SF1">
    <property type="entry name" value="DUF1501 DOMAIN-CONTAINING PROTEIN"/>
    <property type="match status" value="1"/>
</dbReference>
<name>A0ABT0YSM9_9BURK</name>
<comment type="caution">
    <text evidence="1">The sequence shown here is derived from an EMBL/GenBank/DDBJ whole genome shotgun (WGS) entry which is preliminary data.</text>
</comment>
<dbReference type="PANTHER" id="PTHR43737">
    <property type="entry name" value="BLL7424 PROTEIN"/>
    <property type="match status" value="1"/>
</dbReference>
<reference evidence="1" key="1">
    <citation type="submission" date="2022-05" db="EMBL/GenBank/DDBJ databases">
        <title>Schlegelella sp. nov., isolated from mangrove soil.</title>
        <authorList>
            <person name="Liu Y."/>
            <person name="Ge X."/>
            <person name="Liu W."/>
        </authorList>
    </citation>
    <scope>NUCLEOTIDE SEQUENCE</scope>
    <source>
        <strain evidence="1">S2-27</strain>
    </source>
</reference>
<protein>
    <submittedName>
        <fullName evidence="1">DUF1501 domain-containing protein</fullName>
    </submittedName>
</protein>
<dbReference type="RefSeq" id="WP_251780210.1">
    <property type="nucleotide sequence ID" value="NZ_JAMKFE010000013.1"/>
</dbReference>
<gene>
    <name evidence="1" type="ORF">M8A51_19565</name>
</gene>
<keyword evidence="2" id="KW-1185">Reference proteome</keyword>
<dbReference type="InterPro" id="IPR006311">
    <property type="entry name" value="TAT_signal"/>
</dbReference>
<dbReference type="EMBL" id="JAMKFE010000013">
    <property type="protein sequence ID" value="MCM5681731.1"/>
    <property type="molecule type" value="Genomic_DNA"/>
</dbReference>
<dbReference type="Pfam" id="PF07394">
    <property type="entry name" value="DUF1501"/>
    <property type="match status" value="1"/>
</dbReference>
<dbReference type="Proteomes" id="UP001165541">
    <property type="component" value="Unassembled WGS sequence"/>
</dbReference>
<evidence type="ECO:0000313" key="2">
    <source>
        <dbReference type="Proteomes" id="UP001165541"/>
    </source>
</evidence>
<accession>A0ABT0YSM9</accession>